<evidence type="ECO:0000313" key="2">
    <source>
        <dbReference type="Proteomes" id="UP001177021"/>
    </source>
</evidence>
<accession>A0ACB0JIL0</accession>
<keyword evidence="2" id="KW-1185">Reference proteome</keyword>
<evidence type="ECO:0000313" key="1">
    <source>
        <dbReference type="EMBL" id="CAJ2643681.1"/>
    </source>
</evidence>
<proteinExistence type="predicted"/>
<reference evidence="1" key="1">
    <citation type="submission" date="2023-10" db="EMBL/GenBank/DDBJ databases">
        <authorList>
            <person name="Rodriguez Cubillos JULIANA M."/>
            <person name="De Vega J."/>
        </authorList>
    </citation>
    <scope>NUCLEOTIDE SEQUENCE</scope>
</reference>
<sequence>MAQQLDRVEQLLPETLDVKTSDPTRPIYHYNIPSDKEIKNLTLGFNPEQKLDELVDRLKILNIGSTSEVKINTLSFEDNEENILSRLDKAPRPKTRNYYPRPSFADVQFEERNSFIGDSYSGDCIIEWNIDGASEHHILNVIQNMTMAATAFKIKKNSDRKTKDMLVMGFTGQLKGWWDNILSEEDKFKIDSAVKIETNEEICVTTLLYAITKFFIGEPLKLQQRASDQLLNLYCPTMSDYRWYKDMFLSKLCLRPDGAAIYWKERFISGLPRLFAEKVKSNIRQNYSGEIPFNSLTLGEISNYIVETGLQICTDYKLQNKIKNEKANNRKEMGSFCEQYGATPIRAPSNPKSKKKSFNKNRKNISNYYKKSKNQKENYQEDKRFYKNPKHKNGKNPYQKTSNKNKDIKCYKCGRFGHYANDCKVREKIQQISKLDISEELKQNLIHTLENIMLLSEEESSSSNELEDINQLVESSDSSEEESDECLGIDFCNCNNCIKSINVLTNHQANTLIGILDKMEESESKQAFMRQIKDIIDDNEITEKELHKVEFKDVMDLFKKPSPETITIKDLKEEITILKNEIRSLKTKDDELEELMALDYKKVHTISLPYEQDFKEINIPTKARPIQMNQQHLEYCKKEIQEYLDKGLIRPSKSPWSCSAFYVINASELERGSPRLVINYKPLNKALKWIRFLGCVNYVSDFIPNLRTICIPLFKRLRKNPPPWDDTMTQSILQLKTIVKKLPCLGIPDPTAKLIVETDASDLGFGGILKQILPGMDKEQVVRYYSGAWNPAQLNYSTIKKEILSIVLCITKFQDDLFSKKFLLKTDCKAATSVLQKDVKNLVSKHIFARWQSLLSCFDFEIEHIQGIKNSLPDFLTREFLQAYYKN</sequence>
<comment type="caution">
    <text evidence="1">The sequence shown here is derived from an EMBL/GenBank/DDBJ whole genome shotgun (WGS) entry which is preliminary data.</text>
</comment>
<protein>
    <submittedName>
        <fullName evidence="1">Uncharacterized protein</fullName>
    </submittedName>
</protein>
<dbReference type="EMBL" id="CASHSV030000034">
    <property type="protein sequence ID" value="CAJ2643681.1"/>
    <property type="molecule type" value="Genomic_DNA"/>
</dbReference>
<dbReference type="Proteomes" id="UP001177021">
    <property type="component" value="Unassembled WGS sequence"/>
</dbReference>
<organism evidence="1 2">
    <name type="scientific">Trifolium pratense</name>
    <name type="common">Red clover</name>
    <dbReference type="NCBI Taxonomy" id="57577"/>
    <lineage>
        <taxon>Eukaryota</taxon>
        <taxon>Viridiplantae</taxon>
        <taxon>Streptophyta</taxon>
        <taxon>Embryophyta</taxon>
        <taxon>Tracheophyta</taxon>
        <taxon>Spermatophyta</taxon>
        <taxon>Magnoliopsida</taxon>
        <taxon>eudicotyledons</taxon>
        <taxon>Gunneridae</taxon>
        <taxon>Pentapetalae</taxon>
        <taxon>rosids</taxon>
        <taxon>fabids</taxon>
        <taxon>Fabales</taxon>
        <taxon>Fabaceae</taxon>
        <taxon>Papilionoideae</taxon>
        <taxon>50 kb inversion clade</taxon>
        <taxon>NPAAA clade</taxon>
        <taxon>Hologalegina</taxon>
        <taxon>IRL clade</taxon>
        <taxon>Trifolieae</taxon>
        <taxon>Trifolium</taxon>
    </lineage>
</organism>
<gene>
    <name evidence="1" type="ORF">MILVUS5_LOCUS12863</name>
</gene>
<name>A0ACB0JIL0_TRIPR</name>